<dbReference type="Gene3D" id="3.40.250.10">
    <property type="entry name" value="Rhodanese-like domain"/>
    <property type="match status" value="1"/>
</dbReference>
<evidence type="ECO:0000313" key="3">
    <source>
        <dbReference type="EMBL" id="APG60549.1"/>
    </source>
</evidence>
<keyword evidence="1" id="KW-0732">Signal</keyword>
<dbReference type="AlphaFoldDB" id="A0A1L3J5X5"/>
<feature type="domain" description="Rhodanese" evidence="2">
    <location>
        <begin position="48"/>
        <end position="139"/>
    </location>
</feature>
<protein>
    <submittedName>
        <fullName evidence="3">Rhodanese</fullName>
    </submittedName>
</protein>
<evidence type="ECO:0000313" key="4">
    <source>
        <dbReference type="Proteomes" id="UP000182510"/>
    </source>
</evidence>
<dbReference type="STRING" id="1913577.LPB144_09105"/>
<dbReference type="SUPFAM" id="SSF52821">
    <property type="entry name" value="Rhodanese/Cell cycle control phosphatase"/>
    <property type="match status" value="1"/>
</dbReference>
<dbReference type="SMART" id="SM00450">
    <property type="entry name" value="RHOD"/>
    <property type="match status" value="1"/>
</dbReference>
<dbReference type="InterPro" id="IPR050229">
    <property type="entry name" value="GlpE_sulfurtransferase"/>
</dbReference>
<evidence type="ECO:0000256" key="1">
    <source>
        <dbReference type="SAM" id="SignalP"/>
    </source>
</evidence>
<dbReference type="PROSITE" id="PS50206">
    <property type="entry name" value="RHODANESE_3"/>
    <property type="match status" value="1"/>
</dbReference>
<dbReference type="RefSeq" id="WP_072553240.1">
    <property type="nucleotide sequence ID" value="NZ_CP018153.1"/>
</dbReference>
<gene>
    <name evidence="3" type="ORF">LPB144_09105</name>
</gene>
<keyword evidence="4" id="KW-1185">Reference proteome</keyword>
<dbReference type="NCBIfam" id="NF045521">
    <property type="entry name" value="rhoda_near_glyco"/>
    <property type="match status" value="1"/>
</dbReference>
<dbReference type="OrthoDB" id="598065at2"/>
<accession>A0A1L3J5X5</accession>
<dbReference type="KEGG" id="grl:LPB144_09105"/>
<feature type="signal peptide" evidence="1">
    <location>
        <begin position="1"/>
        <end position="19"/>
    </location>
</feature>
<dbReference type="EMBL" id="CP018153">
    <property type="protein sequence ID" value="APG60549.1"/>
    <property type="molecule type" value="Genomic_DNA"/>
</dbReference>
<dbReference type="CDD" id="cd00158">
    <property type="entry name" value="RHOD"/>
    <property type="match status" value="1"/>
</dbReference>
<dbReference type="InterPro" id="IPR001763">
    <property type="entry name" value="Rhodanese-like_dom"/>
</dbReference>
<name>A0A1L3J5X5_9FLAO</name>
<feature type="chain" id="PRO_5012566453" evidence="1">
    <location>
        <begin position="20"/>
        <end position="165"/>
    </location>
</feature>
<organism evidence="3 4">
    <name type="scientific">Christiangramia salexigens</name>
    <dbReference type="NCBI Taxonomy" id="1913577"/>
    <lineage>
        <taxon>Bacteria</taxon>
        <taxon>Pseudomonadati</taxon>
        <taxon>Bacteroidota</taxon>
        <taxon>Flavobacteriia</taxon>
        <taxon>Flavobacteriales</taxon>
        <taxon>Flavobacteriaceae</taxon>
        <taxon>Christiangramia</taxon>
    </lineage>
</organism>
<dbReference type="Proteomes" id="UP000182510">
    <property type="component" value="Chromosome"/>
</dbReference>
<dbReference type="PANTHER" id="PTHR43031">
    <property type="entry name" value="FAD-DEPENDENT OXIDOREDUCTASE"/>
    <property type="match status" value="1"/>
</dbReference>
<sequence length="165" mass="18808">MKNVLIGFLLVFITTSLSAQNGLDEVISKYNKGLVPYVSVEELKMMSMKEDILIADAREPEEFDISHLPEAEFVGYSDFSIGKFLKHHEDKTRAIVVYCSLGIRSEDIANKIRNAGYSKVYNLYGGIFEWKNKGYDVFTDGKPTDSVHTYSSNWSNWLINGEKIY</sequence>
<proteinExistence type="predicted"/>
<dbReference type="InterPro" id="IPR036873">
    <property type="entry name" value="Rhodanese-like_dom_sf"/>
</dbReference>
<dbReference type="PANTHER" id="PTHR43031:SF16">
    <property type="entry name" value="OXIDOREDUCTASE"/>
    <property type="match status" value="1"/>
</dbReference>
<dbReference type="Pfam" id="PF00581">
    <property type="entry name" value="Rhodanese"/>
    <property type="match status" value="1"/>
</dbReference>
<evidence type="ECO:0000259" key="2">
    <source>
        <dbReference type="PROSITE" id="PS50206"/>
    </source>
</evidence>
<reference evidence="3 4" key="1">
    <citation type="submission" date="2016-11" db="EMBL/GenBank/DDBJ databases">
        <title>Gramella sp. LPB0144 isolated from marine environment.</title>
        <authorList>
            <person name="Kim E."/>
            <person name="Yi H."/>
        </authorList>
    </citation>
    <scope>NUCLEOTIDE SEQUENCE [LARGE SCALE GENOMIC DNA]</scope>
    <source>
        <strain evidence="3 4">LPB0144</strain>
    </source>
</reference>